<gene>
    <name evidence="1" type="ORF">O181_010745</name>
</gene>
<sequence length="182" mass="20192">MGCIVLSFLNLPPNLRNKPGYSLLYSIIPGPNAPNLTQISNSLRPLVDELLSLKDAVRICTSDYPKGREIYVQLLPSVGDLVEMHKIFSFGLHSASQFCAWCTAELKDLQAISIGTGQGAHEVREAANTRKSATSISLEEKIQKTSGVRWSELNRLPYCLPNMNVALGIMHNWLEGILQEHF</sequence>
<name>A0A9Q3BUI1_9BASI</name>
<dbReference type="Proteomes" id="UP000765509">
    <property type="component" value="Unassembled WGS sequence"/>
</dbReference>
<dbReference type="AlphaFoldDB" id="A0A9Q3BUI1"/>
<dbReference type="EMBL" id="AVOT02002637">
    <property type="protein sequence ID" value="MBW0471030.1"/>
    <property type="molecule type" value="Genomic_DNA"/>
</dbReference>
<organism evidence="1 2">
    <name type="scientific">Austropuccinia psidii MF-1</name>
    <dbReference type="NCBI Taxonomy" id="1389203"/>
    <lineage>
        <taxon>Eukaryota</taxon>
        <taxon>Fungi</taxon>
        <taxon>Dikarya</taxon>
        <taxon>Basidiomycota</taxon>
        <taxon>Pucciniomycotina</taxon>
        <taxon>Pucciniomycetes</taxon>
        <taxon>Pucciniales</taxon>
        <taxon>Sphaerophragmiaceae</taxon>
        <taxon>Austropuccinia</taxon>
    </lineage>
</organism>
<evidence type="ECO:0000313" key="2">
    <source>
        <dbReference type="Proteomes" id="UP000765509"/>
    </source>
</evidence>
<dbReference type="OrthoDB" id="3039677at2759"/>
<evidence type="ECO:0000313" key="1">
    <source>
        <dbReference type="EMBL" id="MBW0471030.1"/>
    </source>
</evidence>
<comment type="caution">
    <text evidence="1">The sequence shown here is derived from an EMBL/GenBank/DDBJ whole genome shotgun (WGS) entry which is preliminary data.</text>
</comment>
<keyword evidence="2" id="KW-1185">Reference proteome</keyword>
<accession>A0A9Q3BUI1</accession>
<protein>
    <submittedName>
        <fullName evidence="1">Uncharacterized protein</fullName>
    </submittedName>
</protein>
<reference evidence="1" key="1">
    <citation type="submission" date="2021-03" db="EMBL/GenBank/DDBJ databases">
        <title>Draft genome sequence of rust myrtle Austropuccinia psidii MF-1, a brazilian biotype.</title>
        <authorList>
            <person name="Quecine M.C."/>
            <person name="Pachon D.M.R."/>
            <person name="Bonatelli M.L."/>
            <person name="Correr F.H."/>
            <person name="Franceschini L.M."/>
            <person name="Leite T.F."/>
            <person name="Margarido G.R.A."/>
            <person name="Almeida C.A."/>
            <person name="Ferrarezi J.A."/>
            <person name="Labate C.A."/>
        </authorList>
    </citation>
    <scope>NUCLEOTIDE SEQUENCE</scope>
    <source>
        <strain evidence="1">MF-1</strain>
    </source>
</reference>
<proteinExistence type="predicted"/>